<gene>
    <name evidence="4" type="primary">ttc36</name>
</gene>
<comment type="similarity">
    <text evidence="1">Belongs to the TTC36 family.</text>
</comment>
<evidence type="ECO:0000256" key="1">
    <source>
        <dbReference type="ARBA" id="ARBA00006995"/>
    </source>
</evidence>
<dbReference type="Proteomes" id="UP001652741">
    <property type="component" value="Chromosome ssa20"/>
</dbReference>
<dbReference type="GeneID" id="106581594"/>
<keyword evidence="3" id="KW-1185">Reference proteome</keyword>
<dbReference type="PANTHER" id="PTHR21405">
    <property type="entry name" value="CDNA SEQUENCE BC021608"/>
    <property type="match status" value="1"/>
</dbReference>
<dbReference type="PANTHER" id="PTHR21405:SF0">
    <property type="entry name" value="TETRATRICOPEPTIDE REPEAT PROTEIN 36"/>
    <property type="match status" value="1"/>
</dbReference>
<organism evidence="3 4">
    <name type="scientific">Salmo salar</name>
    <name type="common">Atlantic salmon</name>
    <dbReference type="NCBI Taxonomy" id="8030"/>
    <lineage>
        <taxon>Eukaryota</taxon>
        <taxon>Metazoa</taxon>
        <taxon>Chordata</taxon>
        <taxon>Craniata</taxon>
        <taxon>Vertebrata</taxon>
        <taxon>Euteleostomi</taxon>
        <taxon>Actinopterygii</taxon>
        <taxon>Neopterygii</taxon>
        <taxon>Teleostei</taxon>
        <taxon>Protacanthopterygii</taxon>
        <taxon>Salmoniformes</taxon>
        <taxon>Salmonidae</taxon>
        <taxon>Salmoninae</taxon>
        <taxon>Salmo</taxon>
    </lineage>
</organism>
<dbReference type="InterPro" id="IPR038906">
    <property type="entry name" value="TTC36"/>
</dbReference>
<dbReference type="RefSeq" id="XP_045560134.1">
    <property type="nucleotide sequence ID" value="XM_045704178.1"/>
</dbReference>
<evidence type="ECO:0000313" key="4">
    <source>
        <dbReference type="RefSeq" id="XP_045560134.1"/>
    </source>
</evidence>
<dbReference type="InterPro" id="IPR011990">
    <property type="entry name" value="TPR-like_helical_dom_sf"/>
</dbReference>
<dbReference type="Gene3D" id="1.25.40.10">
    <property type="entry name" value="Tetratricopeptide repeat domain"/>
    <property type="match status" value="1"/>
</dbReference>
<proteinExistence type="inferred from homology"/>
<name>A0ABM3DMV4_SALSA</name>
<evidence type="ECO:0000256" key="2">
    <source>
        <dbReference type="ARBA" id="ARBA00019994"/>
    </source>
</evidence>
<dbReference type="SUPFAM" id="SSF48452">
    <property type="entry name" value="TPR-like"/>
    <property type="match status" value="1"/>
</dbReference>
<accession>A0ABM3DMV4</accession>
<protein>
    <recommendedName>
        <fullName evidence="2">Tetratricopeptide repeat protein 36</fullName>
    </recommendedName>
</protein>
<reference evidence="4" key="1">
    <citation type="submission" date="2025-08" db="UniProtKB">
        <authorList>
            <consortium name="RefSeq"/>
        </authorList>
    </citation>
    <scope>IDENTIFICATION</scope>
</reference>
<sequence length="205" mass="22330">MASAHDRAVLQAIFNPTCPSGDVPGLNQEEELIDDDSGFEVGLLQQVKDLEMEGVTAAEAGDLPTALERFSQAIDTLPQRASGYNNRAQTRRLQEDTEGALEDLELIFICGFCIPPGALEDLERAIALSGGVGRTACQALVQRGLLLRLACQDDKAREDFERAAVLGSEFARQQVVVLNPYAALCNRMLTEVINKLRNPEVSETQ</sequence>
<evidence type="ECO:0000313" key="3">
    <source>
        <dbReference type="Proteomes" id="UP001652741"/>
    </source>
</evidence>